<name>A0A7J5XQU0_DISMA</name>
<reference evidence="1 2" key="1">
    <citation type="submission" date="2020-03" db="EMBL/GenBank/DDBJ databases">
        <title>Dissostichus mawsoni Genome sequencing and assembly.</title>
        <authorList>
            <person name="Park H."/>
        </authorList>
    </citation>
    <scope>NUCLEOTIDE SEQUENCE [LARGE SCALE GENOMIC DNA]</scope>
    <source>
        <strain evidence="1">DM0001</strain>
        <tissue evidence="1">Muscle</tissue>
    </source>
</reference>
<dbReference type="Proteomes" id="UP000518266">
    <property type="component" value="Unassembled WGS sequence"/>
</dbReference>
<keyword evidence="2" id="KW-1185">Reference proteome</keyword>
<dbReference type="EMBL" id="JAAKFY010000021">
    <property type="protein sequence ID" value="KAF3839301.1"/>
    <property type="molecule type" value="Genomic_DNA"/>
</dbReference>
<gene>
    <name evidence="1" type="ORF">F7725_018018</name>
</gene>
<evidence type="ECO:0000313" key="2">
    <source>
        <dbReference type="Proteomes" id="UP000518266"/>
    </source>
</evidence>
<evidence type="ECO:0000313" key="1">
    <source>
        <dbReference type="EMBL" id="KAF3839301.1"/>
    </source>
</evidence>
<proteinExistence type="predicted"/>
<organism evidence="1 2">
    <name type="scientific">Dissostichus mawsoni</name>
    <name type="common">Antarctic cod</name>
    <dbReference type="NCBI Taxonomy" id="36200"/>
    <lineage>
        <taxon>Eukaryota</taxon>
        <taxon>Metazoa</taxon>
        <taxon>Chordata</taxon>
        <taxon>Craniata</taxon>
        <taxon>Vertebrata</taxon>
        <taxon>Euteleostomi</taxon>
        <taxon>Actinopterygii</taxon>
        <taxon>Neopterygii</taxon>
        <taxon>Teleostei</taxon>
        <taxon>Neoteleostei</taxon>
        <taxon>Acanthomorphata</taxon>
        <taxon>Eupercaria</taxon>
        <taxon>Perciformes</taxon>
        <taxon>Notothenioidei</taxon>
        <taxon>Nototheniidae</taxon>
        <taxon>Dissostichus</taxon>
    </lineage>
</organism>
<accession>A0A7J5XQU0</accession>
<protein>
    <submittedName>
        <fullName evidence="1">Uncharacterized protein</fullName>
    </submittedName>
</protein>
<comment type="caution">
    <text evidence="1">The sequence shown here is derived from an EMBL/GenBank/DDBJ whole genome shotgun (WGS) entry which is preliminary data.</text>
</comment>
<sequence>MQRLKSSLTFYVQYCGPCLWSFSRWYNGNCVFSTVISSQVPELQRTSRHEKSDPAFILWFSEVFNIPSCLMIMQENMEKAVIHFIILGVISELLFSQRKERGDPEEEQDRLTELLNSTSSVLLEVTVTLETGSVAIARFLSSRDPVDMKKVILPSYSGAVKLLTFQAHIYQDSQSLMADISSAFDISQRSINGYFRFTMDSLSGFHRSWCVARRSSECSCGRKSDVHHNTDSRNNFCNSELEIWY</sequence>
<dbReference type="AlphaFoldDB" id="A0A7J5XQU0"/>